<evidence type="ECO:0000313" key="3">
    <source>
        <dbReference type="Proteomes" id="UP000324629"/>
    </source>
</evidence>
<dbReference type="InterPro" id="IPR007471">
    <property type="entry name" value="N-end_Aminoacyl_Trfase_N"/>
</dbReference>
<reference evidence="2 3" key="1">
    <citation type="journal article" date="2019" name="Gigascience">
        <title>Whole-genome sequence of the oriental lung fluke Paragonimus westermani.</title>
        <authorList>
            <person name="Oey H."/>
            <person name="Zakrzewski M."/>
            <person name="Narain K."/>
            <person name="Devi K.R."/>
            <person name="Agatsuma T."/>
            <person name="Nawaratna S."/>
            <person name="Gobert G.N."/>
            <person name="Jones M.K."/>
            <person name="Ragan M.A."/>
            <person name="McManus D.P."/>
            <person name="Krause L."/>
        </authorList>
    </citation>
    <scope>NUCLEOTIDE SEQUENCE [LARGE SCALE GENOMIC DNA]</scope>
    <source>
        <strain evidence="2 3">IND2009</strain>
    </source>
</reference>
<dbReference type="GO" id="GO:0004057">
    <property type="term" value="F:arginyl-tRNA--protein transferase activity"/>
    <property type="evidence" value="ECO:0007669"/>
    <property type="project" value="InterPro"/>
</dbReference>
<keyword evidence="3" id="KW-1185">Reference proteome</keyword>
<dbReference type="PANTHER" id="PTHR21367:SF1">
    <property type="entry name" value="ARGINYL-TRNA--PROTEIN TRANSFERASE 1"/>
    <property type="match status" value="1"/>
</dbReference>
<evidence type="ECO:0000313" key="2">
    <source>
        <dbReference type="EMBL" id="KAA3681150.1"/>
    </source>
</evidence>
<organism evidence="2 3">
    <name type="scientific">Paragonimus westermani</name>
    <dbReference type="NCBI Taxonomy" id="34504"/>
    <lineage>
        <taxon>Eukaryota</taxon>
        <taxon>Metazoa</taxon>
        <taxon>Spiralia</taxon>
        <taxon>Lophotrochozoa</taxon>
        <taxon>Platyhelminthes</taxon>
        <taxon>Trematoda</taxon>
        <taxon>Digenea</taxon>
        <taxon>Plagiorchiida</taxon>
        <taxon>Troglotremata</taxon>
        <taxon>Troglotrematidae</taxon>
        <taxon>Paragonimus</taxon>
    </lineage>
</organism>
<evidence type="ECO:0000259" key="1">
    <source>
        <dbReference type="Pfam" id="PF04376"/>
    </source>
</evidence>
<dbReference type="EMBL" id="QNGE01000268">
    <property type="protein sequence ID" value="KAA3681150.1"/>
    <property type="molecule type" value="Genomic_DNA"/>
</dbReference>
<name>A0A5J4P137_9TREM</name>
<accession>A0A5J4P137</accession>
<dbReference type="AlphaFoldDB" id="A0A5J4P137"/>
<dbReference type="InterPro" id="IPR030700">
    <property type="entry name" value="N-end_Aminoacyl_Trfase"/>
</dbReference>
<dbReference type="GO" id="GO:0005737">
    <property type="term" value="C:cytoplasm"/>
    <property type="evidence" value="ECO:0007669"/>
    <property type="project" value="TreeGrafter"/>
</dbReference>
<sequence>MGPTQAKSAAIVKAKQKDFTLLGHVNQRSGTYCYKPLNEVTCCPCYTIRCNALDFRPSRSQKRLLKMVASFLKTGEVFAKSHIITEDWRSDPIELPQRRTGEFLLDAKGDVPSSINTMFAMPSINPDVFLEVMFIGSVGFIFVWKENATIILKLDKSKKSRVAAKKQQHRFSRLSLLRV</sequence>
<proteinExistence type="predicted"/>
<feature type="domain" description="N-end aminoacyl transferase N-terminal" evidence="1">
    <location>
        <begin position="21"/>
        <end position="63"/>
    </location>
</feature>
<gene>
    <name evidence="2" type="ORF">DEA37_0011733</name>
</gene>
<comment type="caution">
    <text evidence="2">The sequence shown here is derived from an EMBL/GenBank/DDBJ whole genome shotgun (WGS) entry which is preliminary data.</text>
</comment>
<dbReference type="Pfam" id="PF04376">
    <property type="entry name" value="ATE_N"/>
    <property type="match status" value="1"/>
</dbReference>
<protein>
    <recommendedName>
        <fullName evidence="1">N-end aminoacyl transferase N-terminal domain-containing protein</fullName>
    </recommendedName>
</protein>
<dbReference type="PANTHER" id="PTHR21367">
    <property type="entry name" value="ARGININE-TRNA-PROTEIN TRANSFERASE 1"/>
    <property type="match status" value="1"/>
</dbReference>
<dbReference type="Proteomes" id="UP000324629">
    <property type="component" value="Unassembled WGS sequence"/>
</dbReference>